<dbReference type="Pfam" id="PF00892">
    <property type="entry name" value="EamA"/>
    <property type="match status" value="2"/>
</dbReference>
<evidence type="ECO:0000313" key="5">
    <source>
        <dbReference type="EMBL" id="ARE89761.1"/>
    </source>
</evidence>
<dbReference type="EMBL" id="CP017603">
    <property type="protein sequence ID" value="AOY75318.1"/>
    <property type="molecule type" value="Genomic_DNA"/>
</dbReference>
<proteinExistence type="inferred from homology"/>
<evidence type="ECO:0000313" key="4">
    <source>
        <dbReference type="EMBL" id="AOY75318.1"/>
    </source>
</evidence>
<keyword evidence="2" id="KW-0472">Membrane</keyword>
<dbReference type="InterPro" id="IPR037185">
    <property type="entry name" value="EmrE-like"/>
</dbReference>
<evidence type="ECO:0000256" key="2">
    <source>
        <dbReference type="SAM" id="Phobius"/>
    </source>
</evidence>
<dbReference type="Gene3D" id="1.10.3730.20">
    <property type="match status" value="2"/>
</dbReference>
<keyword evidence="6" id="KW-1185">Reference proteome</keyword>
<dbReference type="Proteomes" id="UP000177894">
    <property type="component" value="Chromosome"/>
</dbReference>
<comment type="similarity">
    <text evidence="1">Belongs to the EamA transporter family.</text>
</comment>
<evidence type="ECO:0000313" key="7">
    <source>
        <dbReference type="Proteomes" id="UP000192478"/>
    </source>
</evidence>
<feature type="domain" description="EamA" evidence="3">
    <location>
        <begin position="7"/>
        <end position="139"/>
    </location>
</feature>
<reference evidence="4 6" key="1">
    <citation type="submission" date="2016-10" db="EMBL/GenBank/DDBJ databases">
        <title>Complete Genome Sequence of Acetogen Clostridium formicoaceticum ATCC 27076.</title>
        <authorList>
            <person name="Bao T."/>
            <person name="Cheng C."/>
            <person name="Zhao J."/>
            <person name="Yang S.-T."/>
            <person name="Wang J."/>
            <person name="Wang M."/>
        </authorList>
    </citation>
    <scope>NUCLEOTIDE SEQUENCE [LARGE SCALE GENOMIC DNA]</scope>
    <source>
        <strain evidence="4 6">ATCC 27076</strain>
    </source>
</reference>
<feature type="transmembrane region" description="Helical" evidence="2">
    <location>
        <begin position="34"/>
        <end position="52"/>
    </location>
</feature>
<feature type="domain" description="EamA" evidence="3">
    <location>
        <begin position="189"/>
        <end position="298"/>
    </location>
</feature>
<dbReference type="RefSeq" id="WP_070964860.1">
    <property type="nucleotide sequence ID" value="NZ_CP017603.1"/>
</dbReference>
<keyword evidence="2" id="KW-1133">Transmembrane helix</keyword>
<feature type="transmembrane region" description="Helical" evidence="2">
    <location>
        <begin position="254"/>
        <end position="276"/>
    </location>
</feature>
<feature type="transmembrane region" description="Helical" evidence="2">
    <location>
        <begin position="72"/>
        <end position="92"/>
    </location>
</feature>
<dbReference type="Proteomes" id="UP000192478">
    <property type="component" value="Chromosome"/>
</dbReference>
<feature type="transmembrane region" description="Helical" evidence="2">
    <location>
        <begin position="9"/>
        <end position="28"/>
    </location>
</feature>
<keyword evidence="2" id="KW-0812">Transmembrane</keyword>
<sequence>MKNIEGKIYLLLAFSLAGTSVITGYILSEKLNNFTITAVSLGIVLLCLSPFYGAKTVNTIHLLKKSDWKMLILQAVFGIFLFRTFLLLGVGLTSTVEAGILTGTTPAITSILAFFVLREKLTGWAALGIVCTVFGIVLLQEVNLCFLQFSIKHIGGNVFILCAAASESAFNIISRRHRAKKQYDTDIQIHPMVQTLLVSAIAFTLSIIPAFGEQSFAALQMIGLKEWLALVWYGLIVTALAFVFFYAGVKRCDAYTIAAFSGMIPLTSMLLSLFLLKESISYTQWGGGFLIILSMLLFGRKQGAKEEKAIAVSPIHNK</sequence>
<gene>
    <name evidence="4" type="ORF">BJL90_05005</name>
    <name evidence="5" type="ORF">CLFO_42420</name>
</gene>
<feature type="transmembrane region" description="Helical" evidence="2">
    <location>
        <begin position="193"/>
        <end position="212"/>
    </location>
</feature>
<organism evidence="5 7">
    <name type="scientific">Clostridium formicaceticum</name>
    <dbReference type="NCBI Taxonomy" id="1497"/>
    <lineage>
        <taxon>Bacteria</taxon>
        <taxon>Bacillati</taxon>
        <taxon>Bacillota</taxon>
        <taxon>Clostridia</taxon>
        <taxon>Eubacteriales</taxon>
        <taxon>Clostridiaceae</taxon>
        <taxon>Clostridium</taxon>
    </lineage>
</organism>
<dbReference type="SUPFAM" id="SSF103481">
    <property type="entry name" value="Multidrug resistance efflux transporter EmrE"/>
    <property type="match status" value="2"/>
</dbReference>
<name>A0AAC9WI96_9CLOT</name>
<protein>
    <submittedName>
        <fullName evidence="5">O-acetylserine/cysteine export protein</fullName>
    </submittedName>
</protein>
<feature type="transmembrane region" description="Helical" evidence="2">
    <location>
        <begin position="124"/>
        <end position="142"/>
    </location>
</feature>
<dbReference type="InterPro" id="IPR000620">
    <property type="entry name" value="EamA_dom"/>
</dbReference>
<dbReference type="PANTHER" id="PTHR22911">
    <property type="entry name" value="ACYL-MALONYL CONDENSING ENZYME-RELATED"/>
    <property type="match status" value="1"/>
</dbReference>
<evidence type="ECO:0000256" key="1">
    <source>
        <dbReference type="ARBA" id="ARBA00007362"/>
    </source>
</evidence>
<evidence type="ECO:0000259" key="3">
    <source>
        <dbReference type="Pfam" id="PF00892"/>
    </source>
</evidence>
<feature type="transmembrane region" description="Helical" evidence="2">
    <location>
        <begin position="98"/>
        <end position="117"/>
    </location>
</feature>
<dbReference type="GO" id="GO:0016020">
    <property type="term" value="C:membrane"/>
    <property type="evidence" value="ECO:0007669"/>
    <property type="project" value="InterPro"/>
</dbReference>
<accession>A0AAC9WI96</accession>
<dbReference type="AlphaFoldDB" id="A0AAC9WI96"/>
<evidence type="ECO:0000313" key="6">
    <source>
        <dbReference type="Proteomes" id="UP000177894"/>
    </source>
</evidence>
<feature type="transmembrane region" description="Helical" evidence="2">
    <location>
        <begin position="227"/>
        <end position="247"/>
    </location>
</feature>
<feature type="transmembrane region" description="Helical" evidence="2">
    <location>
        <begin position="282"/>
        <end position="299"/>
    </location>
</feature>
<dbReference type="KEGG" id="cfm:BJL90_05005"/>
<reference evidence="5 7" key="2">
    <citation type="submission" date="2017-03" db="EMBL/GenBank/DDBJ databases">
        <title>Complete sequence of Clostridium formicaceticum DSM 92.</title>
        <authorList>
            <person name="Poehlein A."/>
            <person name="Karl M."/>
            <person name="Bengelsdorf F.R."/>
            <person name="Duerre P."/>
            <person name="Daniel R."/>
        </authorList>
    </citation>
    <scope>NUCLEOTIDE SEQUENCE [LARGE SCALE GENOMIC DNA]</scope>
    <source>
        <strain evidence="5 7">DSM 92</strain>
    </source>
</reference>
<feature type="transmembrane region" description="Helical" evidence="2">
    <location>
        <begin position="154"/>
        <end position="173"/>
    </location>
</feature>
<dbReference type="EMBL" id="CP020559">
    <property type="protein sequence ID" value="ARE89761.1"/>
    <property type="molecule type" value="Genomic_DNA"/>
</dbReference>